<dbReference type="KEGG" id="nve:5517463"/>
<keyword evidence="9 10" id="KW-0807">Transducer</keyword>
<dbReference type="OMA" id="YYWRSWR"/>
<dbReference type="PANTHER" id="PTHR24246:SF27">
    <property type="entry name" value="ADENOSINE RECEPTOR, ISOFORM A"/>
    <property type="match status" value="1"/>
</dbReference>
<keyword evidence="2" id="KW-1003">Cell membrane</keyword>
<evidence type="ECO:0000256" key="2">
    <source>
        <dbReference type="ARBA" id="ARBA00022475"/>
    </source>
</evidence>
<dbReference type="CDD" id="cd00637">
    <property type="entry name" value="7tm_classA_rhodopsin-like"/>
    <property type="match status" value="1"/>
</dbReference>
<feature type="domain" description="G-protein coupled receptors family 1 profile" evidence="12">
    <location>
        <begin position="52"/>
        <end position="284"/>
    </location>
</feature>
<feature type="transmembrane region" description="Helical" evidence="11">
    <location>
        <begin position="180"/>
        <end position="200"/>
    </location>
</feature>
<evidence type="ECO:0000256" key="10">
    <source>
        <dbReference type="RuleBase" id="RU000688"/>
    </source>
</evidence>
<keyword evidence="6 11" id="KW-0472">Membrane</keyword>
<feature type="transmembrane region" description="Helical" evidence="11">
    <location>
        <begin position="141"/>
        <end position="160"/>
    </location>
</feature>
<feature type="transmembrane region" description="Helical" evidence="11">
    <location>
        <begin position="265"/>
        <end position="287"/>
    </location>
</feature>
<evidence type="ECO:0000256" key="5">
    <source>
        <dbReference type="ARBA" id="ARBA00023040"/>
    </source>
</evidence>
<feature type="transmembrane region" description="Helical" evidence="11">
    <location>
        <begin position="36"/>
        <end position="61"/>
    </location>
</feature>
<accession>A7RT84</accession>
<comment type="subcellular location">
    <subcellularLocation>
        <location evidence="1">Cell membrane</location>
        <topology evidence="1">Multi-pass membrane protein</topology>
    </subcellularLocation>
</comment>
<keyword evidence="3 10" id="KW-0812">Transmembrane</keyword>
<dbReference type="Pfam" id="PF00001">
    <property type="entry name" value="7tm_1"/>
    <property type="match status" value="1"/>
</dbReference>
<dbReference type="PROSITE" id="PS00237">
    <property type="entry name" value="G_PROTEIN_RECEP_F1_1"/>
    <property type="match status" value="1"/>
</dbReference>
<feature type="transmembrane region" description="Helical" evidence="11">
    <location>
        <begin position="107"/>
        <end position="129"/>
    </location>
</feature>
<dbReference type="PANTHER" id="PTHR24246">
    <property type="entry name" value="OLFACTORY RECEPTOR AND ADENOSINE RECEPTOR"/>
    <property type="match status" value="1"/>
</dbReference>
<protein>
    <recommendedName>
        <fullName evidence="12">G-protein coupled receptors family 1 profile domain-containing protein</fullName>
    </recommendedName>
</protein>
<evidence type="ECO:0000256" key="11">
    <source>
        <dbReference type="SAM" id="Phobius"/>
    </source>
</evidence>
<proteinExistence type="inferred from homology"/>
<evidence type="ECO:0000256" key="4">
    <source>
        <dbReference type="ARBA" id="ARBA00022989"/>
    </source>
</evidence>
<dbReference type="PhylomeDB" id="A7RT84"/>
<keyword evidence="14" id="KW-1185">Reference proteome</keyword>
<feature type="transmembrane region" description="Helical" evidence="11">
    <location>
        <begin position="228"/>
        <end position="253"/>
    </location>
</feature>
<evidence type="ECO:0000256" key="8">
    <source>
        <dbReference type="ARBA" id="ARBA00023180"/>
    </source>
</evidence>
<dbReference type="OrthoDB" id="5966748at2759"/>
<evidence type="ECO:0000256" key="7">
    <source>
        <dbReference type="ARBA" id="ARBA00023170"/>
    </source>
</evidence>
<dbReference type="GO" id="GO:0007186">
    <property type="term" value="P:G protein-coupled receptor signaling pathway"/>
    <property type="evidence" value="ECO:0000318"/>
    <property type="project" value="GO_Central"/>
</dbReference>
<keyword evidence="7 10" id="KW-0675">Receptor</keyword>
<keyword evidence="8" id="KW-0325">Glycoprotein</keyword>
<evidence type="ECO:0000259" key="12">
    <source>
        <dbReference type="PROSITE" id="PS50262"/>
    </source>
</evidence>
<feature type="transmembrane region" description="Helical" evidence="11">
    <location>
        <begin position="73"/>
        <end position="95"/>
    </location>
</feature>
<dbReference type="HOGENOM" id="CLU_957446_0_0_1"/>
<keyword evidence="4 11" id="KW-1133">Transmembrane helix</keyword>
<keyword evidence="5 10" id="KW-0297">G-protein coupled receptor</keyword>
<evidence type="ECO:0000313" key="13">
    <source>
        <dbReference type="EMBL" id="EDO45419.1"/>
    </source>
</evidence>
<dbReference type="EMBL" id="DS469536">
    <property type="protein sequence ID" value="EDO45419.1"/>
    <property type="molecule type" value="Genomic_DNA"/>
</dbReference>
<dbReference type="GO" id="GO:0004930">
    <property type="term" value="F:G protein-coupled receptor activity"/>
    <property type="evidence" value="ECO:0000318"/>
    <property type="project" value="GO_Central"/>
</dbReference>
<sequence length="314" mass="35113">MHFPFNGSGDFTENTTVYNSTNGYGGIPGITLAEEIILIILNTFSAVIGVLGNLAVLFVVVKFRFLGRQRAELFVCSLACSDLIVCVLAQPMYVLHLAKILPSALSAVRSVLTWIATLASVSSLLAISIDRFFALYYLHQYRAWITPVAAGIAVGIPWMFSISIGVATGFSRGARFFSQYYVIIVLLVVGVVYVGIFFIVRAQYLRIRQVSSFLSSRKPQRIFGREKMIAKLIAVVIGVFYACYAPLIILPFMTQIQLSPFAWRVFPWANTLALCNSCINPYIYYWGNWKFRSAIKKINIPGRLLNRLKKVGQC</sequence>
<evidence type="ECO:0000256" key="6">
    <source>
        <dbReference type="ARBA" id="ARBA00023136"/>
    </source>
</evidence>
<dbReference type="InterPro" id="IPR000276">
    <property type="entry name" value="GPCR_Rhodpsn"/>
</dbReference>
<dbReference type="GO" id="GO:0005886">
    <property type="term" value="C:plasma membrane"/>
    <property type="evidence" value="ECO:0000318"/>
    <property type="project" value="GO_Central"/>
</dbReference>
<gene>
    <name evidence="13" type="ORF">NEMVEDRAFT_v1g201795</name>
</gene>
<comment type="similarity">
    <text evidence="10">Belongs to the G-protein coupled receptor 1 family.</text>
</comment>
<name>A7RT84_NEMVE</name>
<evidence type="ECO:0000256" key="9">
    <source>
        <dbReference type="ARBA" id="ARBA00023224"/>
    </source>
</evidence>
<dbReference type="eggNOG" id="KOG3656">
    <property type="taxonomic scope" value="Eukaryota"/>
</dbReference>
<dbReference type="SUPFAM" id="SSF81321">
    <property type="entry name" value="Family A G protein-coupled receptor-like"/>
    <property type="match status" value="1"/>
</dbReference>
<dbReference type="InterPro" id="IPR017452">
    <property type="entry name" value="GPCR_Rhodpsn_7TM"/>
</dbReference>
<evidence type="ECO:0000256" key="3">
    <source>
        <dbReference type="ARBA" id="ARBA00022692"/>
    </source>
</evidence>
<dbReference type="PROSITE" id="PS50262">
    <property type="entry name" value="G_PROTEIN_RECEP_F1_2"/>
    <property type="match status" value="1"/>
</dbReference>
<dbReference type="SMART" id="SM01381">
    <property type="entry name" value="7TM_GPCR_Srsx"/>
    <property type="match status" value="1"/>
</dbReference>
<dbReference type="InParanoid" id="A7RT84"/>
<dbReference type="Gene3D" id="1.20.1070.10">
    <property type="entry name" value="Rhodopsin 7-helix transmembrane proteins"/>
    <property type="match status" value="1"/>
</dbReference>
<dbReference type="Proteomes" id="UP000001593">
    <property type="component" value="Unassembled WGS sequence"/>
</dbReference>
<dbReference type="AlphaFoldDB" id="A7RT84"/>
<dbReference type="PRINTS" id="PR00237">
    <property type="entry name" value="GPCRRHODOPSN"/>
</dbReference>
<reference evidence="13 14" key="1">
    <citation type="journal article" date="2007" name="Science">
        <title>Sea anemone genome reveals ancestral eumetazoan gene repertoire and genomic organization.</title>
        <authorList>
            <person name="Putnam N.H."/>
            <person name="Srivastava M."/>
            <person name="Hellsten U."/>
            <person name="Dirks B."/>
            <person name="Chapman J."/>
            <person name="Salamov A."/>
            <person name="Terry A."/>
            <person name="Shapiro H."/>
            <person name="Lindquist E."/>
            <person name="Kapitonov V.V."/>
            <person name="Jurka J."/>
            <person name="Genikhovich G."/>
            <person name="Grigoriev I.V."/>
            <person name="Lucas S.M."/>
            <person name="Steele R.E."/>
            <person name="Finnerty J.R."/>
            <person name="Technau U."/>
            <person name="Martindale M.Q."/>
            <person name="Rokhsar D.S."/>
        </authorList>
    </citation>
    <scope>NUCLEOTIDE SEQUENCE [LARGE SCALE GENOMIC DNA]</scope>
    <source>
        <strain evidence="14">CH2 X CH6</strain>
    </source>
</reference>
<evidence type="ECO:0000313" key="14">
    <source>
        <dbReference type="Proteomes" id="UP000001593"/>
    </source>
</evidence>
<evidence type="ECO:0000256" key="1">
    <source>
        <dbReference type="ARBA" id="ARBA00004651"/>
    </source>
</evidence>
<organism evidence="13 14">
    <name type="scientific">Nematostella vectensis</name>
    <name type="common">Starlet sea anemone</name>
    <dbReference type="NCBI Taxonomy" id="45351"/>
    <lineage>
        <taxon>Eukaryota</taxon>
        <taxon>Metazoa</taxon>
        <taxon>Cnidaria</taxon>
        <taxon>Anthozoa</taxon>
        <taxon>Hexacorallia</taxon>
        <taxon>Actiniaria</taxon>
        <taxon>Edwardsiidae</taxon>
        <taxon>Nematostella</taxon>
    </lineage>
</organism>
<dbReference type="STRING" id="45351.A7RT84"/>